<dbReference type="Proteomes" id="UP000246018">
    <property type="component" value="Unassembled WGS sequence"/>
</dbReference>
<name>A0A2T8FFC4_9ACTN</name>
<evidence type="ECO:0000313" key="2">
    <source>
        <dbReference type="Proteomes" id="UP000246018"/>
    </source>
</evidence>
<reference evidence="1 2" key="1">
    <citation type="submission" date="2018-04" db="EMBL/GenBank/DDBJ databases">
        <title>Genome of Nocardioides gansuensis WSJ-1.</title>
        <authorList>
            <person name="Wu S."/>
            <person name="Wang G."/>
        </authorList>
    </citation>
    <scope>NUCLEOTIDE SEQUENCE [LARGE SCALE GENOMIC DNA]</scope>
    <source>
        <strain evidence="1 2">WSJ-1</strain>
    </source>
</reference>
<organism evidence="1 2">
    <name type="scientific">Nocardioides gansuensis</name>
    <dbReference type="NCBI Taxonomy" id="2138300"/>
    <lineage>
        <taxon>Bacteria</taxon>
        <taxon>Bacillati</taxon>
        <taxon>Actinomycetota</taxon>
        <taxon>Actinomycetes</taxon>
        <taxon>Propionibacteriales</taxon>
        <taxon>Nocardioidaceae</taxon>
        <taxon>Nocardioides</taxon>
    </lineage>
</organism>
<dbReference type="EMBL" id="QDGZ01000001">
    <property type="protein sequence ID" value="PVG84413.1"/>
    <property type="molecule type" value="Genomic_DNA"/>
</dbReference>
<proteinExistence type="predicted"/>
<dbReference type="RefSeq" id="WP_116570545.1">
    <property type="nucleotide sequence ID" value="NZ_QDGZ01000001.1"/>
</dbReference>
<sequence length="367" mass="39518">MADTFDLAEFYTVTSEAYDLMEELHGIDGVLDGLDERGLTGYRVTPGSSNMASDGDSTITLGTTHSFTKRYHGTQPGSGGGGYYTAPAEPVDMSWVDDVYDAASAWRVAAQTSFESDVESIVRLESSSFRTPSHVLVSTYATLKTRVSVDWAGLSEQGSEWEGEAADKFFKDFHAPFNSIRENHLWALDYLNSLIAAAKAVNDAGQHSVMNLVTEAKRLADRQLQKRQDDSREQSSAEALILLSTISGIAGALLFPVPGAAAALGSTSLLLNYAATQVPPENSKLKNLEASSAEEVDGALVDELAEVKTNVRRNYDGVQDKVAEMREHIDGMDDGVVTGSKVNLWTPIAASLGNDGTFYHESSGRGL</sequence>
<evidence type="ECO:0000313" key="1">
    <source>
        <dbReference type="EMBL" id="PVG84413.1"/>
    </source>
</evidence>
<keyword evidence="2" id="KW-1185">Reference proteome</keyword>
<protein>
    <submittedName>
        <fullName evidence="1">Uncharacterized protein</fullName>
    </submittedName>
</protein>
<dbReference type="AlphaFoldDB" id="A0A2T8FFC4"/>
<comment type="caution">
    <text evidence="1">The sequence shown here is derived from an EMBL/GenBank/DDBJ whole genome shotgun (WGS) entry which is preliminary data.</text>
</comment>
<accession>A0A2T8FFC4</accession>
<gene>
    <name evidence="1" type="ORF">DDE18_02000</name>
</gene>